<reference evidence="3" key="1">
    <citation type="submission" date="2017-11" db="EMBL/GenBank/DDBJ databases">
        <authorList>
            <person name="Wibberg D."/>
        </authorList>
    </citation>
    <scope>NUCLEOTIDE SEQUENCE [LARGE SCALE GENOMIC DNA]</scope>
</reference>
<organism evidence="2 3">
    <name type="scientific">Streptomyces chartreusis NRRL 3882</name>
    <dbReference type="NCBI Taxonomy" id="1079985"/>
    <lineage>
        <taxon>Bacteria</taxon>
        <taxon>Bacillati</taxon>
        <taxon>Actinomycetota</taxon>
        <taxon>Actinomycetes</taxon>
        <taxon>Kitasatosporales</taxon>
        <taxon>Streptomycetaceae</taxon>
        <taxon>Streptomyces</taxon>
    </lineage>
</organism>
<dbReference type="Proteomes" id="UP000235464">
    <property type="component" value="Chromosome I"/>
</dbReference>
<dbReference type="RefSeq" id="WP_158688372.1">
    <property type="nucleotide sequence ID" value="NZ_LT962942.1"/>
</dbReference>
<dbReference type="OrthoDB" id="4308266at2"/>
<keyword evidence="3" id="KW-1185">Reference proteome</keyword>
<feature type="compositionally biased region" description="Basic and acidic residues" evidence="1">
    <location>
        <begin position="340"/>
        <end position="351"/>
    </location>
</feature>
<gene>
    <name evidence="2" type="ORF">SCNRRL3882_3607</name>
</gene>
<evidence type="ECO:0000256" key="1">
    <source>
        <dbReference type="SAM" id="MobiDB-lite"/>
    </source>
</evidence>
<dbReference type="EMBL" id="LT963352">
    <property type="protein sequence ID" value="SOR80151.1"/>
    <property type="molecule type" value="Genomic_DNA"/>
</dbReference>
<dbReference type="AlphaFoldDB" id="A0A2N9B9W7"/>
<evidence type="ECO:0000313" key="2">
    <source>
        <dbReference type="EMBL" id="SOR80151.1"/>
    </source>
</evidence>
<sequence>MPRRGERRSRQRPAAAVAPLAPPGRIGVRELVYVYRHQRMAHRIDPAEFGCSLLAGQLADAWLDYHRKAGLAFSGNYVAAIRSFLTFAGTHLAAIGLDPDEARLDGGPIDLAEVIYQWEEDLVTRYEPTSRQPNVLAGLLLTLVEHRAVRDAKVPERLRRRAEGPPTFRGGSSEPLDEFANHERLLLLDGAKADVRALEKRLAVGRALLAEGQDPRSGGWRSLPNLVWAARHGVLDMPALLSHLPAHFKWWPKPVRAIAADPLYMARFGGKYGVMTTVSGLLFPNELDLQPFRVLLLLAMGDATSEEVHDLCLDDLEFSDEGVRVLQTKLRAQRVRPHLHGNDGPRESERPLDEDEAPGESVYPGTGNWDVPGLLRRLIAVNTLTREVFETDPWLFTAVESTDYRRRMAAGRAIFKRPGRRFTDWIATHPDMEGDPAKISEPHDVRRLRKTSKTTRVAALGGSLSDLAGDDHHIEVFRGHYAHGTTAHVLAGRAVNRAQRGVFNKIKPGKPVLVTEGVEAMLTEPETAAELGISPEQGKALQHGELDMGVVNCRDPHDSPHTPKGKLCHVAPAMCMICPNAIVFTSQLPRLLMLDDHIAHMRKVLAPPVWQATWAVQAAALKEVFAECAEQLPEARRQIEEGKFRLDLPLGMRTEYER</sequence>
<evidence type="ECO:0000313" key="3">
    <source>
        <dbReference type="Proteomes" id="UP000235464"/>
    </source>
</evidence>
<name>A0A2N9B9W7_STRCX</name>
<accession>A0A2N9B9W7</accession>
<protein>
    <submittedName>
        <fullName evidence="2">Uncharacterized protein</fullName>
    </submittedName>
</protein>
<feature type="region of interest" description="Disordered" evidence="1">
    <location>
        <begin position="334"/>
        <end position="365"/>
    </location>
</feature>
<proteinExistence type="predicted"/>